<keyword evidence="1" id="KW-0732">Signal</keyword>
<protein>
    <recommendedName>
        <fullName evidence="4">Solute-binding protein family 3/N-terminal domain-containing protein</fullName>
    </recommendedName>
</protein>
<evidence type="ECO:0008006" key="4">
    <source>
        <dbReference type="Google" id="ProtNLM"/>
    </source>
</evidence>
<gene>
    <name evidence="2" type="ORF">HNP71_000407</name>
</gene>
<proteinExistence type="predicted"/>
<dbReference type="AlphaFoldDB" id="A0A840V901"/>
<evidence type="ECO:0000313" key="2">
    <source>
        <dbReference type="EMBL" id="MBB5372183.1"/>
    </source>
</evidence>
<dbReference type="Proteomes" id="UP000553706">
    <property type="component" value="Unassembled WGS sequence"/>
</dbReference>
<keyword evidence="3" id="KW-1185">Reference proteome</keyword>
<sequence length="256" mass="26589">MAVLAAMALASPAHAVSGDAQSPAGGAVIRFCVDEANPLSTTDLAVAQAVAAQGGLRAEIVKLNTGDDGVGGDSDDAKIDPGKAFAKMAAQCDLVMGVPVEANGNGVPKGLQATKPYARTGFVMATTGTPVQGFTATAEKADIGVDFLTVPNSYFDDQTAHAEHVYYTNNDLLAALLKGEVGAAMVWQPWLVREETTHPHALHTAIMNMPDAAWNVVALYMPRAAAQAQAFNAGLERLTRAGQLKTLVAPYQAADE</sequence>
<evidence type="ECO:0000256" key="1">
    <source>
        <dbReference type="SAM" id="SignalP"/>
    </source>
</evidence>
<organism evidence="2 3">
    <name type="scientific">Acidocella aromatica</name>
    <dbReference type="NCBI Taxonomy" id="1303579"/>
    <lineage>
        <taxon>Bacteria</taxon>
        <taxon>Pseudomonadati</taxon>
        <taxon>Pseudomonadota</taxon>
        <taxon>Alphaproteobacteria</taxon>
        <taxon>Acetobacterales</taxon>
        <taxon>Acidocellaceae</taxon>
        <taxon>Acidocella</taxon>
    </lineage>
</organism>
<evidence type="ECO:0000313" key="3">
    <source>
        <dbReference type="Proteomes" id="UP000553706"/>
    </source>
</evidence>
<accession>A0A840V901</accession>
<reference evidence="2 3" key="1">
    <citation type="submission" date="2020-08" db="EMBL/GenBank/DDBJ databases">
        <title>Genomic Encyclopedia of Type Strains, Phase IV (KMG-IV): sequencing the most valuable type-strain genomes for metagenomic binning, comparative biology and taxonomic classification.</title>
        <authorList>
            <person name="Goeker M."/>
        </authorList>
    </citation>
    <scope>NUCLEOTIDE SEQUENCE [LARGE SCALE GENOMIC DNA]</scope>
    <source>
        <strain evidence="2 3">DSM 27026</strain>
    </source>
</reference>
<comment type="caution">
    <text evidence="2">The sequence shown here is derived from an EMBL/GenBank/DDBJ whole genome shotgun (WGS) entry which is preliminary data.</text>
</comment>
<feature type="signal peptide" evidence="1">
    <location>
        <begin position="1"/>
        <end position="15"/>
    </location>
</feature>
<dbReference type="SUPFAM" id="SSF53850">
    <property type="entry name" value="Periplasmic binding protein-like II"/>
    <property type="match status" value="1"/>
</dbReference>
<feature type="chain" id="PRO_5033059150" description="Solute-binding protein family 3/N-terminal domain-containing protein" evidence="1">
    <location>
        <begin position="16"/>
        <end position="256"/>
    </location>
</feature>
<dbReference type="RefSeq" id="WP_183265170.1">
    <property type="nucleotide sequence ID" value="NZ_JACHFJ010000001.1"/>
</dbReference>
<name>A0A840V901_9PROT</name>
<dbReference type="EMBL" id="JACHFJ010000001">
    <property type="protein sequence ID" value="MBB5372183.1"/>
    <property type="molecule type" value="Genomic_DNA"/>
</dbReference>